<reference evidence="2" key="1">
    <citation type="submission" date="2016-10" db="EMBL/GenBank/DDBJ databases">
        <authorList>
            <person name="Varghese N."/>
            <person name="Submissions S."/>
        </authorList>
    </citation>
    <scope>NUCLEOTIDE SEQUENCE [LARGE SCALE GENOMIC DNA]</scope>
    <source>
        <strain evidence="2">CGMCC 4.3525</strain>
    </source>
</reference>
<gene>
    <name evidence="1" type="ORF">SAMN05216188_11959</name>
</gene>
<name>A0A1H9TTK2_9PSEU</name>
<evidence type="ECO:0000313" key="2">
    <source>
        <dbReference type="Proteomes" id="UP000199352"/>
    </source>
</evidence>
<dbReference type="RefSeq" id="WP_089957826.1">
    <property type="nucleotide sequence ID" value="NZ_FOFR01000019.1"/>
</dbReference>
<dbReference type="EMBL" id="FOFR01000019">
    <property type="protein sequence ID" value="SES00429.1"/>
    <property type="molecule type" value="Genomic_DNA"/>
</dbReference>
<evidence type="ECO:0000313" key="1">
    <source>
        <dbReference type="EMBL" id="SES00429.1"/>
    </source>
</evidence>
<dbReference type="Proteomes" id="UP000199352">
    <property type="component" value="Unassembled WGS sequence"/>
</dbReference>
<dbReference type="AlphaFoldDB" id="A0A1H9TTK2"/>
<sequence length="148" mass="15457">MNVLGAVGVGLAAGLVGTAVLTISETVEARLTKREDSTVPGQVGAKLSGRGENPVVVKRLNGPVHWAHGITLGAVRGLIGLTPLGPVSATIAHYAVVWGGDVLLYRSLGIAEWPSKWQRRELVTDLFHKGVYAVATGVAFESLRPAVS</sequence>
<accession>A0A1H9TTK2</accession>
<protein>
    <submittedName>
        <fullName evidence="1">Uncharacterized protein</fullName>
    </submittedName>
</protein>
<keyword evidence="2" id="KW-1185">Reference proteome</keyword>
<proteinExistence type="predicted"/>
<organism evidence="1 2">
    <name type="scientific">Lentzea xinjiangensis</name>
    <dbReference type="NCBI Taxonomy" id="402600"/>
    <lineage>
        <taxon>Bacteria</taxon>
        <taxon>Bacillati</taxon>
        <taxon>Actinomycetota</taxon>
        <taxon>Actinomycetes</taxon>
        <taxon>Pseudonocardiales</taxon>
        <taxon>Pseudonocardiaceae</taxon>
        <taxon>Lentzea</taxon>
    </lineage>
</organism>
<dbReference type="OrthoDB" id="669100at2"/>